<feature type="transmembrane region" description="Helical" evidence="1">
    <location>
        <begin position="43"/>
        <end position="67"/>
    </location>
</feature>
<evidence type="ECO:0000313" key="3">
    <source>
        <dbReference type="Proteomes" id="UP001060012"/>
    </source>
</evidence>
<proteinExistence type="predicted"/>
<keyword evidence="1" id="KW-1133">Transmembrane helix</keyword>
<keyword evidence="1" id="KW-0472">Membrane</keyword>
<name>A0ABY5E6F6_9BACT</name>
<reference evidence="2" key="1">
    <citation type="submission" date="2022-07" db="EMBL/GenBank/DDBJ databases">
        <title>Arcobacter roscoffensis sp. nov., a marine bacterium isolated from coastal seawater collected from Roscoff, France.</title>
        <authorList>
            <person name="Pascual J."/>
            <person name="Lepeaux C."/>
            <person name="Methner A."/>
            <person name="Overmann J."/>
        </authorList>
    </citation>
    <scope>NUCLEOTIDE SEQUENCE</scope>
    <source>
        <strain evidence="2">ARW1-2F2</strain>
    </source>
</reference>
<evidence type="ECO:0000256" key="1">
    <source>
        <dbReference type="SAM" id="Phobius"/>
    </source>
</evidence>
<keyword evidence="1" id="KW-0812">Transmembrane</keyword>
<evidence type="ECO:0000313" key="2">
    <source>
        <dbReference type="EMBL" id="UTJ07089.1"/>
    </source>
</evidence>
<gene>
    <name evidence="2" type="ORF">NJU99_03045</name>
</gene>
<dbReference type="RefSeq" id="WP_254577268.1">
    <property type="nucleotide sequence ID" value="NZ_CP100595.1"/>
</dbReference>
<protein>
    <submittedName>
        <fullName evidence="2">Uncharacterized protein</fullName>
    </submittedName>
</protein>
<accession>A0ABY5E6F6</accession>
<keyword evidence="3" id="KW-1185">Reference proteome</keyword>
<organism evidence="2 3">
    <name type="scientific">Arcobacter roscoffensis</name>
    <dbReference type="NCBI Taxonomy" id="2961520"/>
    <lineage>
        <taxon>Bacteria</taxon>
        <taxon>Pseudomonadati</taxon>
        <taxon>Campylobacterota</taxon>
        <taxon>Epsilonproteobacteria</taxon>
        <taxon>Campylobacterales</taxon>
        <taxon>Arcobacteraceae</taxon>
        <taxon>Arcobacter</taxon>
    </lineage>
</organism>
<dbReference type="EMBL" id="CP100595">
    <property type="protein sequence ID" value="UTJ07089.1"/>
    <property type="molecule type" value="Genomic_DNA"/>
</dbReference>
<sequence length="337" mass="38663">MGFKKYVVFSVIFIIAIYGYVFSLELGNYKVTVLDISLALPVAVWIIVPLILLFIATIGHIVFYGLLNIFKQRAIDKDHETMINMIKSNLLETNFNKRFKTKGFKNLSNILNQFQLSVKDKTFSSKDEELNNVVAAIQDINAGKHIVDKNLKFSEVSSITNRNLINKVNEQADFAVDVVKKSENYSENVVKAAFEKVLEDKSMTTIKKIYKNIKLDKHLARRLFEKDAANNEFGFTSEEILKIVKDLDYTNEDYMSLAKNYESILQPDQIIALFEKLSSELDEATPAYLHVLFEYEMIDKIRDIIAPTADDEFTAFKALLELKDAGKHYDLESISYK</sequence>
<dbReference type="Proteomes" id="UP001060012">
    <property type="component" value="Chromosome"/>
</dbReference>
<feature type="transmembrane region" description="Helical" evidence="1">
    <location>
        <begin position="7"/>
        <end position="23"/>
    </location>
</feature>